<dbReference type="InterPro" id="IPR009296">
    <property type="entry name" value="DUF951"/>
</dbReference>
<dbReference type="EMBL" id="CP046640">
    <property type="protein sequence ID" value="QTL99849.1"/>
    <property type="molecule type" value="Genomic_DNA"/>
</dbReference>
<evidence type="ECO:0000313" key="1">
    <source>
        <dbReference type="EMBL" id="QTL99849.1"/>
    </source>
</evidence>
<dbReference type="PIRSF" id="PIRSF037263">
    <property type="entry name" value="DUF951_bac"/>
    <property type="match status" value="1"/>
</dbReference>
<organism evidence="1 2">
    <name type="scientific">Iocasia fonsfrigidae</name>
    <dbReference type="NCBI Taxonomy" id="2682810"/>
    <lineage>
        <taxon>Bacteria</taxon>
        <taxon>Bacillati</taxon>
        <taxon>Bacillota</taxon>
        <taxon>Clostridia</taxon>
        <taxon>Halanaerobiales</taxon>
        <taxon>Halanaerobiaceae</taxon>
        <taxon>Iocasia</taxon>
    </lineage>
</organism>
<dbReference type="PANTHER" id="PTHR38455:SF1">
    <property type="entry name" value="DUF951 DOMAIN-CONTAINING PROTEIN"/>
    <property type="match status" value="1"/>
</dbReference>
<dbReference type="Pfam" id="PF06107">
    <property type="entry name" value="DUF951"/>
    <property type="match status" value="1"/>
</dbReference>
<dbReference type="PANTHER" id="PTHR38455">
    <property type="entry name" value="HYPOTHETICAL CYTOSOLIC PROTEIN"/>
    <property type="match status" value="1"/>
</dbReference>
<accession>A0A8A7KJR5</accession>
<proteinExistence type="predicted"/>
<sequence length="66" mass="7824">MDNREYEIGDLVRFRKKHPCGGDTWEITRIGMDFKAKCTTCGRLIMLPRRKFDKSVKEKVMESENK</sequence>
<reference evidence="1" key="1">
    <citation type="submission" date="2019-12" db="EMBL/GenBank/DDBJ databases">
        <authorList>
            <person name="zhang j."/>
            <person name="sun C.M."/>
        </authorList>
    </citation>
    <scope>NUCLEOTIDE SEQUENCE</scope>
    <source>
        <strain evidence="1">NS-1</strain>
    </source>
</reference>
<dbReference type="AlphaFoldDB" id="A0A8A7KJR5"/>
<dbReference type="Proteomes" id="UP000665020">
    <property type="component" value="Chromosome"/>
</dbReference>
<name>A0A8A7KJR5_9FIRM</name>
<evidence type="ECO:0000313" key="2">
    <source>
        <dbReference type="Proteomes" id="UP000665020"/>
    </source>
</evidence>
<protein>
    <submittedName>
        <fullName evidence="1">DUF951 family protein</fullName>
    </submittedName>
</protein>
<keyword evidence="2" id="KW-1185">Reference proteome</keyword>
<gene>
    <name evidence="1" type="ORF">GM661_18755</name>
</gene>
<dbReference type="RefSeq" id="WP_230868172.1">
    <property type="nucleotide sequence ID" value="NZ_CP046640.1"/>
</dbReference>
<dbReference type="KEGG" id="ifn:GM661_18755"/>